<dbReference type="Pfam" id="PF00144">
    <property type="entry name" value="Beta-lactamase"/>
    <property type="match status" value="1"/>
</dbReference>
<dbReference type="PANTHER" id="PTHR43283:SF11">
    <property type="entry name" value="BETA-LACTAMASE-RELATED DOMAIN-CONTAINING PROTEIN"/>
    <property type="match status" value="1"/>
</dbReference>
<organism evidence="3 4">
    <name type="scientific">Armatimonas rosea</name>
    <dbReference type="NCBI Taxonomy" id="685828"/>
    <lineage>
        <taxon>Bacteria</taxon>
        <taxon>Bacillati</taxon>
        <taxon>Armatimonadota</taxon>
        <taxon>Armatimonadia</taxon>
        <taxon>Armatimonadales</taxon>
        <taxon>Armatimonadaceae</taxon>
        <taxon>Armatimonas</taxon>
    </lineage>
</organism>
<dbReference type="InterPro" id="IPR012338">
    <property type="entry name" value="Beta-lactam/transpept-like"/>
</dbReference>
<name>A0A7W9W6Q5_ARMRO</name>
<dbReference type="InterPro" id="IPR001466">
    <property type="entry name" value="Beta-lactam-related"/>
</dbReference>
<reference evidence="3 4" key="1">
    <citation type="submission" date="2020-08" db="EMBL/GenBank/DDBJ databases">
        <title>Genomic Encyclopedia of Type Strains, Phase IV (KMG-IV): sequencing the most valuable type-strain genomes for metagenomic binning, comparative biology and taxonomic classification.</title>
        <authorList>
            <person name="Goeker M."/>
        </authorList>
    </citation>
    <scope>NUCLEOTIDE SEQUENCE [LARGE SCALE GENOMIC DNA]</scope>
    <source>
        <strain evidence="3 4">DSM 23562</strain>
    </source>
</reference>
<dbReference type="AlphaFoldDB" id="A0A7W9W6Q5"/>
<keyword evidence="4" id="KW-1185">Reference proteome</keyword>
<comment type="caution">
    <text evidence="3">The sequence shown here is derived from an EMBL/GenBank/DDBJ whole genome shotgun (WGS) entry which is preliminary data.</text>
</comment>
<dbReference type="PANTHER" id="PTHR43283">
    <property type="entry name" value="BETA-LACTAMASE-RELATED"/>
    <property type="match status" value="1"/>
</dbReference>
<evidence type="ECO:0000256" key="1">
    <source>
        <dbReference type="ARBA" id="ARBA00022801"/>
    </source>
</evidence>
<accession>A0A7W9W6Q5</accession>
<dbReference type="EMBL" id="JACHGW010000002">
    <property type="protein sequence ID" value="MBB6050838.1"/>
    <property type="molecule type" value="Genomic_DNA"/>
</dbReference>
<dbReference type="Proteomes" id="UP000520814">
    <property type="component" value="Unassembled WGS sequence"/>
</dbReference>
<evidence type="ECO:0000313" key="4">
    <source>
        <dbReference type="Proteomes" id="UP000520814"/>
    </source>
</evidence>
<dbReference type="Gene3D" id="3.40.710.10">
    <property type="entry name" value="DD-peptidase/beta-lactamase superfamily"/>
    <property type="match status" value="1"/>
</dbReference>
<keyword evidence="1" id="KW-0378">Hydrolase</keyword>
<evidence type="ECO:0000259" key="2">
    <source>
        <dbReference type="Pfam" id="PF00144"/>
    </source>
</evidence>
<proteinExistence type="predicted"/>
<sequence length="341" mass="36220">MERVRTVLLRGIQREAMPGAVVCVRQRGETLWHEALGTTDGSAPTALATLYDLASITKPVAMASSICTLVEHGELTLTTPLTDFIPAASHLKDATLRHLLTHTSGLPAWIACYQDEGFGLDAAVRAISQLPLRGAPGTHYEYSCLNYILLAQVLETVTGTTVDRFAAEHVFAPLGLSEQLTYHPDPARSAPTISQEGPRSGETLAGVVHDGNARAICAEGRSVSGNAGLFGTAEAVARFGEAILHGGLFGSPTRQRWLLPQSTPPGHTLAFFCKPNGLTPTGDLLSDRAVGHSGFTGTALVLDPESGCVIVLLTNAVYVDNSKTEFLPLRRRFMNALAGTL</sequence>
<feature type="domain" description="Beta-lactamase-related" evidence="2">
    <location>
        <begin position="13"/>
        <end position="319"/>
    </location>
</feature>
<evidence type="ECO:0000313" key="3">
    <source>
        <dbReference type="EMBL" id="MBB6050838.1"/>
    </source>
</evidence>
<protein>
    <submittedName>
        <fullName evidence="3">CubicO group peptidase (Beta-lactamase class C family)</fullName>
    </submittedName>
</protein>
<dbReference type="GO" id="GO:0016787">
    <property type="term" value="F:hydrolase activity"/>
    <property type="evidence" value="ECO:0007669"/>
    <property type="project" value="UniProtKB-KW"/>
</dbReference>
<dbReference type="SUPFAM" id="SSF56601">
    <property type="entry name" value="beta-lactamase/transpeptidase-like"/>
    <property type="match status" value="1"/>
</dbReference>
<gene>
    <name evidence="3" type="ORF">HNQ39_002629</name>
</gene>
<dbReference type="RefSeq" id="WP_184196512.1">
    <property type="nucleotide sequence ID" value="NZ_JACHGW010000002.1"/>
</dbReference>
<dbReference type="InterPro" id="IPR050789">
    <property type="entry name" value="Diverse_Enzym_Activities"/>
</dbReference>